<reference evidence="2" key="1">
    <citation type="journal article" date="2021" name="Mol. Ecol. Resour.">
        <title>Apolygus lucorum genome provides insights into omnivorousness and mesophyll feeding.</title>
        <authorList>
            <person name="Liu Y."/>
            <person name="Liu H."/>
            <person name="Wang H."/>
            <person name="Huang T."/>
            <person name="Liu B."/>
            <person name="Yang B."/>
            <person name="Yin L."/>
            <person name="Li B."/>
            <person name="Zhang Y."/>
            <person name="Zhang S."/>
            <person name="Jiang F."/>
            <person name="Zhang X."/>
            <person name="Ren Y."/>
            <person name="Wang B."/>
            <person name="Wang S."/>
            <person name="Lu Y."/>
            <person name="Wu K."/>
            <person name="Fan W."/>
            <person name="Wang G."/>
        </authorList>
    </citation>
    <scope>NUCLEOTIDE SEQUENCE</scope>
    <source>
        <strain evidence="2">12Hb</strain>
    </source>
</reference>
<accession>A0A8S9WQ16</accession>
<keyword evidence="1" id="KW-0732">Signal</keyword>
<evidence type="ECO:0000256" key="1">
    <source>
        <dbReference type="SAM" id="SignalP"/>
    </source>
</evidence>
<name>A0A8S9WQ16_APOLU</name>
<evidence type="ECO:0008006" key="4">
    <source>
        <dbReference type="Google" id="ProtNLM"/>
    </source>
</evidence>
<gene>
    <name evidence="2" type="ORF">GE061_007978</name>
</gene>
<dbReference type="AlphaFoldDB" id="A0A8S9WQ16"/>
<protein>
    <recommendedName>
        <fullName evidence="4">Peptidase S1 domain-containing protein</fullName>
    </recommendedName>
</protein>
<keyword evidence="3" id="KW-1185">Reference proteome</keyword>
<evidence type="ECO:0000313" key="2">
    <source>
        <dbReference type="EMBL" id="KAF6198231.1"/>
    </source>
</evidence>
<organism evidence="2 3">
    <name type="scientific">Apolygus lucorum</name>
    <name type="common">Small green plant bug</name>
    <name type="synonym">Lygocoris lucorum</name>
    <dbReference type="NCBI Taxonomy" id="248454"/>
    <lineage>
        <taxon>Eukaryota</taxon>
        <taxon>Metazoa</taxon>
        <taxon>Ecdysozoa</taxon>
        <taxon>Arthropoda</taxon>
        <taxon>Hexapoda</taxon>
        <taxon>Insecta</taxon>
        <taxon>Pterygota</taxon>
        <taxon>Neoptera</taxon>
        <taxon>Paraneoptera</taxon>
        <taxon>Hemiptera</taxon>
        <taxon>Heteroptera</taxon>
        <taxon>Panheteroptera</taxon>
        <taxon>Cimicomorpha</taxon>
        <taxon>Miridae</taxon>
        <taxon>Mirini</taxon>
        <taxon>Apolygus</taxon>
    </lineage>
</organism>
<sequence>MIWISTLLLSWFFVLRGIYGQGSTKYPVRHDNIGPFDEKFYAGTRSQAIAVIYHKKVYPKWVNQPTICHGVFADFLKVVTTCSCVARYTGHVQQANTPWHHRNGYVVERMDPKDLSISILDDQFLKQGDGRPINQVRASKIELAAKCSNDFRANFAIITLESKPKGAKLAWFYTADWLLMKWAIQKIIMAAASGFARCEVLRWSDHGKPLEKDGQSRAEAQRDLFPGKAEITRDQFPGKVVRFDEFGHQRLLQAHQVDITTWVQCRTLVCPEYAPEDFKGQLEQDVLECFNTYNETRFCVEWDQMDSLCLLPEGTPIFCEHSDIRGVFGLLSNATLWCDKSFNFKNVMYGMDTIMHALYTILRIRNGPGYDSQAVSTKAAPNTRLKRVLLHLHTHPRRIGFYFVEK</sequence>
<feature type="signal peptide" evidence="1">
    <location>
        <begin position="1"/>
        <end position="20"/>
    </location>
</feature>
<proteinExistence type="predicted"/>
<feature type="chain" id="PRO_5035871309" description="Peptidase S1 domain-containing protein" evidence="1">
    <location>
        <begin position="21"/>
        <end position="406"/>
    </location>
</feature>
<evidence type="ECO:0000313" key="3">
    <source>
        <dbReference type="Proteomes" id="UP000466442"/>
    </source>
</evidence>
<dbReference type="EMBL" id="WIXP02000016">
    <property type="protein sequence ID" value="KAF6198231.1"/>
    <property type="molecule type" value="Genomic_DNA"/>
</dbReference>
<comment type="caution">
    <text evidence="2">The sequence shown here is derived from an EMBL/GenBank/DDBJ whole genome shotgun (WGS) entry which is preliminary data.</text>
</comment>
<dbReference type="Proteomes" id="UP000466442">
    <property type="component" value="Linkage Group LG16"/>
</dbReference>